<dbReference type="eggNOG" id="ENOG5033YUG">
    <property type="taxonomic scope" value="Bacteria"/>
</dbReference>
<keyword evidence="4" id="KW-1185">Reference proteome</keyword>
<comment type="caution">
    <text evidence="3">The sequence shown here is derived from an EMBL/GenBank/DDBJ whole genome shotgun (WGS) entry which is preliminary data.</text>
</comment>
<reference evidence="3 4" key="2">
    <citation type="journal article" date="2013" name="PLoS ONE">
        <title>INDIGO - INtegrated Data Warehouse of MIcrobial GenOmes with Examples from the Red Sea Extremophiles.</title>
        <authorList>
            <person name="Alam I."/>
            <person name="Antunes A."/>
            <person name="Kamau A.A."/>
            <person name="Ba Alawi W."/>
            <person name="Kalkatawi M."/>
            <person name="Stingl U."/>
            <person name="Bajic V.B."/>
        </authorList>
    </citation>
    <scope>NUCLEOTIDE SEQUENCE [LARGE SCALE GENOMIC DNA]</scope>
    <source>
        <strain evidence="3 4">SSD-17B</strain>
    </source>
</reference>
<proteinExistence type="predicted"/>
<accession>U2DUQ8</accession>
<name>U2DUQ8_9MOLU</name>
<dbReference type="EMBL" id="AFNU02000005">
    <property type="protein sequence ID" value="ERJ12142.1"/>
    <property type="molecule type" value="Genomic_DNA"/>
</dbReference>
<feature type="compositionally biased region" description="Polar residues" evidence="1">
    <location>
        <begin position="287"/>
        <end position="297"/>
    </location>
</feature>
<keyword evidence="3" id="KW-0449">Lipoprotein</keyword>
<feature type="signal peptide" evidence="2">
    <location>
        <begin position="1"/>
        <end position="22"/>
    </location>
</feature>
<dbReference type="AlphaFoldDB" id="U2DUQ8"/>
<evidence type="ECO:0000313" key="3">
    <source>
        <dbReference type="EMBL" id="ERJ12142.1"/>
    </source>
</evidence>
<feature type="compositionally biased region" description="Acidic residues" evidence="1">
    <location>
        <begin position="305"/>
        <end position="317"/>
    </location>
</feature>
<evidence type="ECO:0000256" key="2">
    <source>
        <dbReference type="SAM" id="SignalP"/>
    </source>
</evidence>
<evidence type="ECO:0000313" key="4">
    <source>
        <dbReference type="Proteomes" id="UP000005707"/>
    </source>
</evidence>
<feature type="region of interest" description="Disordered" evidence="1">
    <location>
        <begin position="285"/>
        <end position="317"/>
    </location>
</feature>
<dbReference type="OrthoDB" id="411360at2"/>
<dbReference type="PROSITE" id="PS51257">
    <property type="entry name" value="PROKAR_LIPOPROTEIN"/>
    <property type="match status" value="1"/>
</dbReference>
<dbReference type="InParanoid" id="U2DUQ8"/>
<dbReference type="Proteomes" id="UP000005707">
    <property type="component" value="Unassembled WGS sequence"/>
</dbReference>
<dbReference type="RefSeq" id="WP_008825142.1">
    <property type="nucleotide sequence ID" value="NZ_AFNU02000005.1"/>
</dbReference>
<protein>
    <submittedName>
        <fullName evidence="3">Membrane lipoprotein</fullName>
    </submittedName>
</protein>
<feature type="chain" id="PRO_5004626198" evidence="2">
    <location>
        <begin position="23"/>
        <end position="317"/>
    </location>
</feature>
<reference evidence="3 4" key="1">
    <citation type="journal article" date="2011" name="J. Bacteriol.">
        <title>Genome sequence of Haloplasma contractile, an unusual contractile bacterium from a deep-sea anoxic brine lake.</title>
        <authorList>
            <person name="Antunes A."/>
            <person name="Alam I."/>
            <person name="El Dorry H."/>
            <person name="Siam R."/>
            <person name="Robertson A."/>
            <person name="Bajic V.B."/>
            <person name="Stingl U."/>
        </authorList>
    </citation>
    <scope>NUCLEOTIDE SEQUENCE [LARGE SCALE GENOMIC DNA]</scope>
    <source>
        <strain evidence="3 4">SSD-17B</strain>
    </source>
</reference>
<keyword evidence="2" id="KW-0732">Signal</keyword>
<evidence type="ECO:0000256" key="1">
    <source>
        <dbReference type="SAM" id="MobiDB-lite"/>
    </source>
</evidence>
<sequence>MKKILSLSLLALLITLVGCSTVQESNQTYKFSTNQSLALSTYLASGFLSSSNENTTAIRQYSNSIQFLSSSGTDENLEIESELDEVNNYFNKLKAFMDQGLDSAITINEQTSTHEDYDKEMTYTINGNEYTVYFSLESETEEDEDGDEEAELEEQSFILSGMIVIEGVEYTIVGEKEIEGNESEMWFETTDDETGNYVYVEIANESGEQYFAIETEIDGIEKSAELQFEQEKDETKVELELYDNDIESYYELSKETENGKSVYKLEYEINNTEGEVIITEVTDEDGNTSYNYNIKENGNTKDLEIGDDEENEQADEA</sequence>
<gene>
    <name evidence="3" type="ORF">HLPCO_001669</name>
</gene>
<organism evidence="3 4">
    <name type="scientific">Haloplasma contractile SSD-17B</name>
    <dbReference type="NCBI Taxonomy" id="1033810"/>
    <lineage>
        <taxon>Bacteria</taxon>
        <taxon>Bacillati</taxon>
        <taxon>Mycoplasmatota</taxon>
        <taxon>Mollicutes</taxon>
        <taxon>Haloplasmatales</taxon>
        <taxon>Haloplasmataceae</taxon>
        <taxon>Haloplasma</taxon>
    </lineage>
</organism>